<accession>A0ACB8UYF8</accession>
<sequence>MVPGGQYETQDNGKQPVQNQEHNSTSNSPNQAQALGINKDHETAMPLNSHGVNNNQHSPESPGGKVPLHLSVTTPSQPPLSPEANIGSQMSQSTNGSPMESHIKNGRKKNQEGHLWATGETNTPKAVTPVALVFQPTASSPVAKVTSGDIDAPDRHFLVRSAQIKEQGYLSKTPVAAARKASTGVQSGERMDTKVTPLARHKPHIAIKSQVRPTERPAPPGQWANFSEAIRVHDTLTNEYVFGDKDLDIAELDNNVLNNNSLSGEMKLQQLLEPVQEQQKGFEFETLTMENHRLSTKLQSVSKDSQTINPQAVEPAAHVVASGALTELLEAHRGIAGTHEEVWEYGAEYKSQMAKLVNEITSASKHIEGLQYDLMDVQPKIENDKDKPRDFETQEAMEQTSFISLESEGIFEAMEGSPLAEYLLMPEIEAPPQEGVTTSPAPAPVAMVDVAHTFVQSVACQTVDVDVLDVACCTDVAVVDVSMQTDAKIFPEMKDTPVQTEPVIISESGWWRGLMLVFLMLIWVFLIFWNRNGQQQMWLEANDGSGLAPISSIFFLPELRYNLNVWLQVDRVMLG</sequence>
<protein>
    <submittedName>
        <fullName evidence="1">Uncharacterized protein</fullName>
    </submittedName>
</protein>
<evidence type="ECO:0000313" key="1">
    <source>
        <dbReference type="EMBL" id="KAI2388307.1"/>
    </source>
</evidence>
<dbReference type="EMBL" id="JALBCA010000032">
    <property type="protein sequence ID" value="KAI2388307.1"/>
    <property type="molecule type" value="Genomic_DNA"/>
</dbReference>
<reference evidence="1" key="1">
    <citation type="journal article" date="2022" name="bioRxiv">
        <title>Population genetic analysis of Ophidiomyces ophidiicola, the causative agent of snake fungal disease, indicates recent introductions to the USA.</title>
        <authorList>
            <person name="Ladner J.T."/>
            <person name="Palmer J.M."/>
            <person name="Ettinger C.L."/>
            <person name="Stajich J.E."/>
            <person name="Farrell T.M."/>
            <person name="Glorioso B.M."/>
            <person name="Lawson B."/>
            <person name="Price S.J."/>
            <person name="Stengle A.G."/>
            <person name="Grear D.A."/>
            <person name="Lorch J.M."/>
        </authorList>
    </citation>
    <scope>NUCLEOTIDE SEQUENCE</scope>
    <source>
        <strain evidence="1">NWHC 24266-5</strain>
    </source>
</reference>
<name>A0ACB8UYF8_9EURO</name>
<organism evidence="1">
    <name type="scientific">Ophidiomyces ophidiicola</name>
    <dbReference type="NCBI Taxonomy" id="1387563"/>
    <lineage>
        <taxon>Eukaryota</taxon>
        <taxon>Fungi</taxon>
        <taxon>Dikarya</taxon>
        <taxon>Ascomycota</taxon>
        <taxon>Pezizomycotina</taxon>
        <taxon>Eurotiomycetes</taxon>
        <taxon>Eurotiomycetidae</taxon>
        <taxon>Onygenales</taxon>
        <taxon>Onygenaceae</taxon>
        <taxon>Ophidiomyces</taxon>
    </lineage>
</organism>
<gene>
    <name evidence="1" type="ORF">LOY88_002707</name>
</gene>
<comment type="caution">
    <text evidence="1">The sequence shown here is derived from an EMBL/GenBank/DDBJ whole genome shotgun (WGS) entry which is preliminary data.</text>
</comment>
<proteinExistence type="predicted"/>